<keyword evidence="1" id="KW-0812">Transmembrane</keyword>
<protein>
    <submittedName>
        <fullName evidence="2">Uncharacterized protein</fullName>
    </submittedName>
</protein>
<dbReference type="Proteomes" id="UP000190150">
    <property type="component" value="Unassembled WGS sequence"/>
</dbReference>
<reference evidence="3" key="1">
    <citation type="submission" date="2017-02" db="EMBL/GenBank/DDBJ databases">
        <authorList>
            <person name="Varghese N."/>
            <person name="Submissions S."/>
        </authorList>
    </citation>
    <scope>NUCLEOTIDE SEQUENCE [LARGE SCALE GENOMIC DNA]</scope>
    <source>
        <strain evidence="3">DSM 24091</strain>
    </source>
</reference>
<feature type="transmembrane region" description="Helical" evidence="1">
    <location>
        <begin position="7"/>
        <end position="25"/>
    </location>
</feature>
<dbReference type="AlphaFoldDB" id="A0A1T5B0X7"/>
<dbReference type="STRING" id="1513896.SAMN05660841_00366"/>
<evidence type="ECO:0000256" key="1">
    <source>
        <dbReference type="SAM" id="Phobius"/>
    </source>
</evidence>
<accession>A0A1T5B0X7</accession>
<organism evidence="2 3">
    <name type="scientific">Sphingobacterium nematocida</name>
    <dbReference type="NCBI Taxonomy" id="1513896"/>
    <lineage>
        <taxon>Bacteria</taxon>
        <taxon>Pseudomonadati</taxon>
        <taxon>Bacteroidota</taxon>
        <taxon>Sphingobacteriia</taxon>
        <taxon>Sphingobacteriales</taxon>
        <taxon>Sphingobacteriaceae</taxon>
        <taxon>Sphingobacterium</taxon>
    </lineage>
</organism>
<name>A0A1T5B0X7_9SPHI</name>
<gene>
    <name evidence="2" type="ORF">SAMN05660841_00366</name>
</gene>
<evidence type="ECO:0000313" key="2">
    <source>
        <dbReference type="EMBL" id="SKB40896.1"/>
    </source>
</evidence>
<feature type="transmembrane region" description="Helical" evidence="1">
    <location>
        <begin position="37"/>
        <end position="61"/>
    </location>
</feature>
<proteinExistence type="predicted"/>
<dbReference type="EMBL" id="FUZF01000001">
    <property type="protein sequence ID" value="SKB40896.1"/>
    <property type="molecule type" value="Genomic_DNA"/>
</dbReference>
<evidence type="ECO:0000313" key="3">
    <source>
        <dbReference type="Proteomes" id="UP000190150"/>
    </source>
</evidence>
<sequence>MDRRRILIFLVLILMLLLVEFVIPFQDLVIPAWNTLIIPANVVKSIIALILLMLIGIYLYVQIKKIPKR</sequence>
<keyword evidence="1" id="KW-0472">Membrane</keyword>
<keyword evidence="3" id="KW-1185">Reference proteome</keyword>
<keyword evidence="1" id="KW-1133">Transmembrane helix</keyword>